<dbReference type="Gene3D" id="3.20.20.140">
    <property type="entry name" value="Metal-dependent hydrolases"/>
    <property type="match status" value="1"/>
</dbReference>
<dbReference type="OrthoDB" id="3501663at2759"/>
<organism evidence="1 2">
    <name type="scientific">Paramuricea clavata</name>
    <name type="common">Red gorgonian</name>
    <name type="synonym">Violescent sea-whip</name>
    <dbReference type="NCBI Taxonomy" id="317549"/>
    <lineage>
        <taxon>Eukaryota</taxon>
        <taxon>Metazoa</taxon>
        <taxon>Cnidaria</taxon>
        <taxon>Anthozoa</taxon>
        <taxon>Octocorallia</taxon>
        <taxon>Malacalcyonacea</taxon>
        <taxon>Plexauridae</taxon>
        <taxon>Paramuricea</taxon>
    </lineage>
</organism>
<keyword evidence="2" id="KW-1185">Reference proteome</keyword>
<dbReference type="AlphaFoldDB" id="A0A6S7I527"/>
<accession>A0A6S7I527</accession>
<protein>
    <submittedName>
        <fullName evidence="1">Uncharacterized protein</fullName>
    </submittedName>
</protein>
<reference evidence="1" key="1">
    <citation type="submission" date="2020-04" db="EMBL/GenBank/DDBJ databases">
        <authorList>
            <person name="Alioto T."/>
            <person name="Alioto T."/>
            <person name="Gomez Garrido J."/>
        </authorList>
    </citation>
    <scope>NUCLEOTIDE SEQUENCE</scope>
    <source>
        <strain evidence="1">A484AB</strain>
    </source>
</reference>
<proteinExistence type="predicted"/>
<name>A0A6S7I527_PARCT</name>
<evidence type="ECO:0000313" key="2">
    <source>
        <dbReference type="Proteomes" id="UP001152795"/>
    </source>
</evidence>
<sequence length="210" mass="23479">MIGITTATELAHDASDQNMVSILKEISNYPDDYPLRLYIYTLELSPDTPLGSSCCPRGFSGSARHKGSDPEEFEANTKFLKLDTGMKIISDGSPHSGTMAIREPFLKNNITDVLGFPPEVPNYGQLHFETETLDKLVQEYHKQGERTYPKSLQTCDIINKEDMLLQGTISRHMKISGNWCERLDTIFLALTFSYILASTSMNMCILNGNG</sequence>
<comment type="caution">
    <text evidence="1">The sequence shown here is derived from an EMBL/GenBank/DDBJ whole genome shotgun (WGS) entry which is preliminary data.</text>
</comment>
<dbReference type="EMBL" id="CACRXK020007409">
    <property type="protein sequence ID" value="CAB4012167.1"/>
    <property type="molecule type" value="Genomic_DNA"/>
</dbReference>
<evidence type="ECO:0000313" key="1">
    <source>
        <dbReference type="EMBL" id="CAB4012167.1"/>
    </source>
</evidence>
<gene>
    <name evidence="1" type="ORF">PACLA_8A017023</name>
</gene>
<dbReference type="Proteomes" id="UP001152795">
    <property type="component" value="Unassembled WGS sequence"/>
</dbReference>